<gene>
    <name evidence="1" type="ORF">LX32DRAFT_722519</name>
</gene>
<reference evidence="1" key="1">
    <citation type="submission" date="2021-06" db="EMBL/GenBank/DDBJ databases">
        <title>Comparative genomics, transcriptomics and evolutionary studies reveal genomic signatures of adaptation to plant cell wall in hemibiotrophic fungi.</title>
        <authorList>
            <consortium name="DOE Joint Genome Institute"/>
            <person name="Baroncelli R."/>
            <person name="Diaz J.F."/>
            <person name="Benocci T."/>
            <person name="Peng M."/>
            <person name="Battaglia E."/>
            <person name="Haridas S."/>
            <person name="Andreopoulos W."/>
            <person name="Labutti K."/>
            <person name="Pangilinan J."/>
            <person name="Floch G.L."/>
            <person name="Makela M.R."/>
            <person name="Henrissat B."/>
            <person name="Grigoriev I.V."/>
            <person name="Crouch J.A."/>
            <person name="De Vries R.P."/>
            <person name="Sukno S.A."/>
            <person name="Thon M.R."/>
        </authorList>
    </citation>
    <scope>NUCLEOTIDE SEQUENCE</scope>
    <source>
        <strain evidence="1">MAFF235873</strain>
    </source>
</reference>
<dbReference type="EMBL" id="MU842897">
    <property type="protein sequence ID" value="KAK2027326.1"/>
    <property type="molecule type" value="Genomic_DNA"/>
</dbReference>
<proteinExistence type="predicted"/>
<accession>A0AAD9LYL7</accession>
<comment type="caution">
    <text evidence="1">The sequence shown here is derived from an EMBL/GenBank/DDBJ whole genome shotgun (WGS) entry which is preliminary data.</text>
</comment>
<keyword evidence="2" id="KW-1185">Reference proteome</keyword>
<dbReference type="Proteomes" id="UP001232148">
    <property type="component" value="Unassembled WGS sequence"/>
</dbReference>
<dbReference type="AlphaFoldDB" id="A0AAD9LYL7"/>
<protein>
    <submittedName>
        <fullName evidence="1">Uncharacterized protein</fullName>
    </submittedName>
</protein>
<sequence>MGMIRKKRAKRSDVPWKKIQMSGLNSQKRLLKSKHVTIGEIELHVTHHWPHALDSRGWKHIILAQNSSSVGVFTCLRLLSFLFPRLPILLKQTLPLFREWHSFCFYPALCFSLQQNQDEEGCLDSSLGMNCSKLETYDYRLMGLSCLLEGENCNLWKAIVVSSTNIFHDLSTKTLKGRLRQQKSAFRSLVELAEFAHSSSCKFISI</sequence>
<evidence type="ECO:0000313" key="1">
    <source>
        <dbReference type="EMBL" id="KAK2027326.1"/>
    </source>
</evidence>
<name>A0AAD9LYL7_9PEZI</name>
<evidence type="ECO:0000313" key="2">
    <source>
        <dbReference type="Proteomes" id="UP001232148"/>
    </source>
</evidence>
<organism evidence="1 2">
    <name type="scientific">Colletotrichum zoysiae</name>
    <dbReference type="NCBI Taxonomy" id="1216348"/>
    <lineage>
        <taxon>Eukaryota</taxon>
        <taxon>Fungi</taxon>
        <taxon>Dikarya</taxon>
        <taxon>Ascomycota</taxon>
        <taxon>Pezizomycotina</taxon>
        <taxon>Sordariomycetes</taxon>
        <taxon>Hypocreomycetidae</taxon>
        <taxon>Glomerellales</taxon>
        <taxon>Glomerellaceae</taxon>
        <taxon>Colletotrichum</taxon>
        <taxon>Colletotrichum graminicola species complex</taxon>
    </lineage>
</organism>